<dbReference type="InterPro" id="IPR035914">
    <property type="entry name" value="Sperma_CUB_dom_sf"/>
</dbReference>
<dbReference type="InterPro" id="IPR006026">
    <property type="entry name" value="Peptidase_Metallo"/>
</dbReference>
<dbReference type="InterPro" id="IPR024079">
    <property type="entry name" value="MetalloPept_cat_dom_sf"/>
</dbReference>
<evidence type="ECO:0000313" key="17">
    <source>
        <dbReference type="WBParaSite" id="PTRK_0000064000.1"/>
    </source>
</evidence>
<dbReference type="PROSITE" id="PS51864">
    <property type="entry name" value="ASTACIN"/>
    <property type="match status" value="1"/>
</dbReference>
<keyword evidence="16" id="KW-1185">Reference proteome</keyword>
<dbReference type="InterPro" id="IPR000742">
    <property type="entry name" value="EGF"/>
</dbReference>
<evidence type="ECO:0000256" key="5">
    <source>
        <dbReference type="ARBA" id="ARBA00022723"/>
    </source>
</evidence>
<dbReference type="PROSITE" id="PS00022">
    <property type="entry name" value="EGF_1"/>
    <property type="match status" value="1"/>
</dbReference>
<dbReference type="PANTHER" id="PTHR10127:SF780">
    <property type="entry name" value="METALLOENDOPEPTIDASE"/>
    <property type="match status" value="1"/>
</dbReference>
<evidence type="ECO:0000256" key="14">
    <source>
        <dbReference type="RuleBase" id="RU361183"/>
    </source>
</evidence>
<dbReference type="Proteomes" id="UP000038045">
    <property type="component" value="Unplaced"/>
</dbReference>
<keyword evidence="11" id="KW-0325">Glycoprotein</keyword>
<keyword evidence="5 13" id="KW-0479">Metal-binding</keyword>
<keyword evidence="2 12" id="KW-0964">Secreted</keyword>
<name>A0A0N4Z1H2_PARTI</name>
<keyword evidence="9 13" id="KW-0482">Metalloprotease</keyword>
<evidence type="ECO:0000256" key="3">
    <source>
        <dbReference type="ARBA" id="ARBA00022536"/>
    </source>
</evidence>
<keyword evidence="6" id="KW-0732">Signal</keyword>
<dbReference type="SUPFAM" id="SSF49854">
    <property type="entry name" value="Spermadhesin, CUB domain"/>
    <property type="match status" value="1"/>
</dbReference>
<sequence>MKAIKYLLLFALFINKIYGGLTRLRLQQQTREQLSKDGKENFDKHIKSIDKLKKLSAELHGNKYIKDDKNEEVKHTPFENAALFQGDMILSPEHAKLMIEEAKIKVDAKKQGKNITDKDVVEKLKKNRAFQRNMYYRWEFPIPYYVEPGVDASIIDAGLKDIEKNSCVRFQKSGRFQGRSGLRFFRGGGCYSAVGRVKPNQVQDVSIGNGCGYIGVVGHETFHALGFQHEQSRPDRDQYIQVVFNNIIPNLRFNFDIYGADKTDTMGVPYNYGSAMQYGRTAFSPTGADTMIAKNKLYVNTIGNSEKMQFLDFKALNLAYCKNKCNGGVQCENGGYENPNQCGTCLCPFLLTGTTCNEYIKNPPACGNQNVIKLSGSPVSIRARGPYKCVYAVSAPGRVRLTFGYTNMLIRSDKSCHSGDGVEAQYLNDKTFTGVTFCGNSRGRSIVSEGPLMLVKFTGHSNNEMADMTFQAV</sequence>
<dbReference type="PIRSF" id="PIRSF036365">
    <property type="entry name" value="Astacin_nematoda"/>
    <property type="match status" value="1"/>
</dbReference>
<dbReference type="GO" id="GO:0018996">
    <property type="term" value="P:molting cycle, collagen and cuticulin-based cuticle"/>
    <property type="evidence" value="ECO:0007669"/>
    <property type="project" value="InterPro"/>
</dbReference>
<dbReference type="GO" id="GO:0005576">
    <property type="term" value="C:extracellular region"/>
    <property type="evidence" value="ECO:0007669"/>
    <property type="project" value="UniProtKB-SubCell"/>
</dbReference>
<evidence type="ECO:0000256" key="4">
    <source>
        <dbReference type="ARBA" id="ARBA00022670"/>
    </source>
</evidence>
<dbReference type="PANTHER" id="PTHR10127">
    <property type="entry name" value="DISCOIDIN, CUB, EGF, LAMININ , AND ZINC METALLOPROTEASE DOMAIN CONTAINING"/>
    <property type="match status" value="1"/>
</dbReference>
<evidence type="ECO:0000256" key="12">
    <source>
        <dbReference type="PIRNR" id="PIRNR036365"/>
    </source>
</evidence>
<dbReference type="Gene3D" id="3.40.390.10">
    <property type="entry name" value="Collagenase (Catalytic Domain)"/>
    <property type="match status" value="1"/>
</dbReference>
<evidence type="ECO:0000256" key="7">
    <source>
        <dbReference type="ARBA" id="ARBA00022801"/>
    </source>
</evidence>
<accession>A0A0N4Z1H2</accession>
<comment type="cofactor">
    <cofactor evidence="13 14">
        <name>Zn(2+)</name>
        <dbReference type="ChEBI" id="CHEBI:29105"/>
    </cofactor>
    <text evidence="13 14">Binds 1 zinc ion per subunit.</text>
</comment>
<dbReference type="InterPro" id="IPR017050">
    <property type="entry name" value="Metallopeptidase_nem"/>
</dbReference>
<dbReference type="GO" id="GO:0008270">
    <property type="term" value="F:zinc ion binding"/>
    <property type="evidence" value="ECO:0007669"/>
    <property type="project" value="UniProtKB-UniRule"/>
</dbReference>
<dbReference type="GO" id="GO:0006508">
    <property type="term" value="P:proteolysis"/>
    <property type="evidence" value="ECO:0007669"/>
    <property type="project" value="UniProtKB-KW"/>
</dbReference>
<proteinExistence type="predicted"/>
<dbReference type="SMART" id="SM00235">
    <property type="entry name" value="ZnMc"/>
    <property type="match status" value="1"/>
</dbReference>
<keyword evidence="7 13" id="KW-0378">Hydrolase</keyword>
<protein>
    <recommendedName>
        <fullName evidence="12">Zinc metalloproteinase</fullName>
    </recommendedName>
</protein>
<dbReference type="Pfam" id="PF01400">
    <property type="entry name" value="Astacin"/>
    <property type="match status" value="1"/>
</dbReference>
<keyword evidence="4 13" id="KW-0645">Protease</keyword>
<evidence type="ECO:0000256" key="1">
    <source>
        <dbReference type="ARBA" id="ARBA00004613"/>
    </source>
</evidence>
<dbReference type="InterPro" id="IPR001506">
    <property type="entry name" value="Peptidase_M12A"/>
</dbReference>
<evidence type="ECO:0000256" key="8">
    <source>
        <dbReference type="ARBA" id="ARBA00022833"/>
    </source>
</evidence>
<evidence type="ECO:0000256" key="9">
    <source>
        <dbReference type="ARBA" id="ARBA00023049"/>
    </source>
</evidence>
<feature type="active site" evidence="13">
    <location>
        <position position="220"/>
    </location>
</feature>
<dbReference type="GO" id="GO:0004222">
    <property type="term" value="F:metalloendopeptidase activity"/>
    <property type="evidence" value="ECO:0007669"/>
    <property type="project" value="UniProtKB-UniRule"/>
</dbReference>
<evidence type="ECO:0000256" key="10">
    <source>
        <dbReference type="ARBA" id="ARBA00023157"/>
    </source>
</evidence>
<keyword evidence="10" id="KW-1015">Disulfide bond</keyword>
<dbReference type="WBParaSite" id="PTRK_0000064000.1">
    <property type="protein sequence ID" value="PTRK_0000064000.1"/>
    <property type="gene ID" value="PTRK_0000064000"/>
</dbReference>
<dbReference type="CDD" id="cd04280">
    <property type="entry name" value="ZnMc_astacin_like"/>
    <property type="match status" value="1"/>
</dbReference>
<feature type="domain" description="Peptidase M12A" evidence="15">
    <location>
        <begin position="129"/>
        <end position="322"/>
    </location>
</feature>
<dbReference type="SUPFAM" id="SSF55486">
    <property type="entry name" value="Metalloproteases ('zincins'), catalytic domain"/>
    <property type="match status" value="1"/>
</dbReference>
<dbReference type="Gene3D" id="2.60.120.290">
    <property type="entry name" value="Spermadhesin, CUB domain"/>
    <property type="match status" value="1"/>
</dbReference>
<keyword evidence="3" id="KW-0245">EGF-like domain</keyword>
<organism evidence="16 17">
    <name type="scientific">Parastrongyloides trichosuri</name>
    <name type="common">Possum-specific nematode worm</name>
    <dbReference type="NCBI Taxonomy" id="131310"/>
    <lineage>
        <taxon>Eukaryota</taxon>
        <taxon>Metazoa</taxon>
        <taxon>Ecdysozoa</taxon>
        <taxon>Nematoda</taxon>
        <taxon>Chromadorea</taxon>
        <taxon>Rhabditida</taxon>
        <taxon>Tylenchina</taxon>
        <taxon>Panagrolaimomorpha</taxon>
        <taxon>Strongyloidoidea</taxon>
        <taxon>Strongyloididae</taxon>
        <taxon>Parastrongyloides</taxon>
    </lineage>
</organism>
<comment type="subcellular location">
    <subcellularLocation>
        <location evidence="1 12">Secreted</location>
    </subcellularLocation>
</comment>
<evidence type="ECO:0000256" key="6">
    <source>
        <dbReference type="ARBA" id="ARBA00022729"/>
    </source>
</evidence>
<evidence type="ECO:0000256" key="2">
    <source>
        <dbReference type="ARBA" id="ARBA00022525"/>
    </source>
</evidence>
<feature type="binding site" evidence="13">
    <location>
        <position position="223"/>
    </location>
    <ligand>
        <name>Zn(2+)</name>
        <dbReference type="ChEBI" id="CHEBI:29105"/>
        <note>catalytic</note>
    </ligand>
</feature>
<evidence type="ECO:0000256" key="11">
    <source>
        <dbReference type="ARBA" id="ARBA00023180"/>
    </source>
</evidence>
<keyword evidence="8 13" id="KW-0862">Zinc</keyword>
<reference evidence="17" key="1">
    <citation type="submission" date="2017-02" db="UniProtKB">
        <authorList>
            <consortium name="WormBaseParasite"/>
        </authorList>
    </citation>
    <scope>IDENTIFICATION</scope>
</reference>
<dbReference type="InterPro" id="IPR034035">
    <property type="entry name" value="Astacin-like_dom"/>
</dbReference>
<feature type="binding site" evidence="13">
    <location>
        <position position="219"/>
    </location>
    <ligand>
        <name>Zn(2+)</name>
        <dbReference type="ChEBI" id="CHEBI:29105"/>
        <note>catalytic</note>
    </ligand>
</feature>
<feature type="binding site" evidence="13">
    <location>
        <position position="229"/>
    </location>
    <ligand>
        <name>Zn(2+)</name>
        <dbReference type="ChEBI" id="CHEBI:29105"/>
        <note>catalytic</note>
    </ligand>
</feature>
<evidence type="ECO:0000259" key="15">
    <source>
        <dbReference type="PROSITE" id="PS51864"/>
    </source>
</evidence>
<evidence type="ECO:0000313" key="16">
    <source>
        <dbReference type="Proteomes" id="UP000038045"/>
    </source>
</evidence>
<dbReference type="PRINTS" id="PR00480">
    <property type="entry name" value="ASTACIN"/>
</dbReference>
<comment type="caution">
    <text evidence="13">Lacks conserved residue(s) required for the propagation of feature annotation.</text>
</comment>
<evidence type="ECO:0000256" key="13">
    <source>
        <dbReference type="PROSITE-ProRule" id="PRU01211"/>
    </source>
</evidence>
<dbReference type="AlphaFoldDB" id="A0A0N4Z1H2"/>